<dbReference type="PANTHER" id="PTHR44068:SF11">
    <property type="entry name" value="GERANYL DIPHOSPHATE 2-C-METHYLTRANSFERASE"/>
    <property type="match status" value="1"/>
</dbReference>
<dbReference type="Gene3D" id="3.40.50.150">
    <property type="entry name" value="Vaccinia Virus protein VP39"/>
    <property type="match status" value="1"/>
</dbReference>
<dbReference type="STRING" id="2041.AERYTH_15890"/>
<evidence type="ECO:0000256" key="1">
    <source>
        <dbReference type="ARBA" id="ARBA00022679"/>
    </source>
</evidence>
<dbReference type="InterPro" id="IPR029063">
    <property type="entry name" value="SAM-dependent_MTases_sf"/>
</dbReference>
<reference evidence="3" key="3">
    <citation type="submission" date="2005-02" db="EMBL/GenBank/DDBJ databases">
        <authorList>
            <person name="Brikun I.A."/>
            <person name="Reeves A.R."/>
            <person name="Weber J.M."/>
        </authorList>
    </citation>
    <scope>NUCLEOTIDE SEQUENCE</scope>
</reference>
<dbReference type="SUPFAM" id="SSF53335">
    <property type="entry name" value="S-adenosyl-L-methionine-dependent methyltransferases"/>
    <property type="match status" value="1"/>
</dbReference>
<dbReference type="EMBL" id="AY623658">
    <property type="protein sequence ID" value="AAU93801.1"/>
    <property type="molecule type" value="Genomic_DNA"/>
</dbReference>
<dbReference type="Pfam" id="PF08241">
    <property type="entry name" value="Methyltransf_11"/>
    <property type="match status" value="1"/>
</dbReference>
<dbReference type="InterPro" id="IPR050447">
    <property type="entry name" value="Erg6_SMT_methyltransf"/>
</dbReference>
<organism evidence="3">
    <name type="scientific">Aeromicrobium erythreum</name>
    <dbReference type="NCBI Taxonomy" id="2041"/>
    <lineage>
        <taxon>Bacteria</taxon>
        <taxon>Bacillati</taxon>
        <taxon>Actinomycetota</taxon>
        <taxon>Actinomycetes</taxon>
        <taxon>Propionibacteriales</taxon>
        <taxon>Nocardioidaceae</taxon>
        <taxon>Aeromicrobium</taxon>
    </lineage>
</organism>
<dbReference type="CDD" id="cd02440">
    <property type="entry name" value="AdoMet_MTases"/>
    <property type="match status" value="1"/>
</dbReference>
<dbReference type="InterPro" id="IPR013216">
    <property type="entry name" value="Methyltransf_11"/>
</dbReference>
<reference evidence="4 5" key="1">
    <citation type="journal article" date="1991" name="Int. J. Syst. Bacteriol.">
        <title>Description of the erythromycin-producing bacterium Arthrobacter sp. strain NRRL B-3381 as Aeromicrobium erythreum gen. nov., sp. nov.</title>
        <authorList>
            <person name="Miller E.S."/>
            <person name="Woese C.R."/>
            <person name="Brenner S."/>
        </authorList>
    </citation>
    <scope>NUCLEOTIDE SEQUENCE [LARGE SCALE GENOMIC DNA]</scope>
    <source>
        <strain evidence="4 5">AR18</strain>
    </source>
</reference>
<keyword evidence="1 4" id="KW-0808">Transferase</keyword>
<dbReference type="GO" id="GO:0032259">
    <property type="term" value="P:methylation"/>
    <property type="evidence" value="ECO:0007669"/>
    <property type="project" value="UniProtKB-KW"/>
</dbReference>
<evidence type="ECO:0000313" key="3">
    <source>
        <dbReference type="EMBL" id="AAU93801.1"/>
    </source>
</evidence>
<dbReference type="GO" id="GO:0008757">
    <property type="term" value="F:S-adenosylmethionine-dependent methyltransferase activity"/>
    <property type="evidence" value="ECO:0007669"/>
    <property type="project" value="InterPro"/>
</dbReference>
<reference evidence="4" key="4">
    <citation type="journal article" date="2016" name="Genome Announc.">
        <title>Genome Sequence of Aeromicrobium erythreum NRRL B-3381, an Erythromycin-Producing Bacterium of the Nocardioidaceae.</title>
        <authorList>
            <person name="Harrell E.A."/>
            <person name="Miller E.S."/>
        </authorList>
    </citation>
    <scope>NUCLEOTIDE SEQUENCE</scope>
    <source>
        <strain evidence="4">AR18</strain>
    </source>
</reference>
<evidence type="ECO:0000259" key="2">
    <source>
        <dbReference type="Pfam" id="PF08241"/>
    </source>
</evidence>
<accession>Q5Y9H0</accession>
<keyword evidence="5" id="KW-1185">Reference proteome</keyword>
<protein>
    <submittedName>
        <fullName evidence="4">EryG erythromycin 3''-O-methyltransferase</fullName>
    </submittedName>
    <submittedName>
        <fullName evidence="3">Methylase</fullName>
    </submittedName>
</protein>
<evidence type="ECO:0000313" key="5">
    <source>
        <dbReference type="Proteomes" id="UP000067689"/>
    </source>
</evidence>
<evidence type="ECO:0000313" key="4">
    <source>
        <dbReference type="EMBL" id="ALX06072.1"/>
    </source>
</evidence>
<dbReference type="EMBL" id="CP011502">
    <property type="protein sequence ID" value="ALX06072.1"/>
    <property type="molecule type" value="Genomic_DNA"/>
</dbReference>
<dbReference type="PATRIC" id="fig|2041.4.peg.3320"/>
<gene>
    <name evidence="3" type="primary">eryG</name>
    <name evidence="4" type="ORF">AERYTH_15890</name>
</gene>
<dbReference type="RefSeq" id="WP_067860665.1">
    <property type="nucleotide sequence ID" value="NZ_CP011502.1"/>
</dbReference>
<name>Q5Y9H0_9ACTN</name>
<proteinExistence type="predicted"/>
<reference evidence="4" key="5">
    <citation type="submission" date="2016-01" db="EMBL/GenBank/DDBJ databases">
        <authorList>
            <person name="McClelland M."/>
            <person name="Jain A."/>
            <person name="Saraogi P."/>
            <person name="Mendelson R."/>
            <person name="Westerman R."/>
            <person name="SanMiguel P."/>
            <person name="Csonka L."/>
        </authorList>
    </citation>
    <scope>NUCLEOTIDE SEQUENCE</scope>
    <source>
        <strain evidence="4">AR18</strain>
    </source>
</reference>
<dbReference type="AlphaFoldDB" id="Q5Y9H0"/>
<sequence length="304" mass="33512">MAARQSIVKDVRDVVRWHVWTRVRPSTRTRVAYELFADDHDATTEGAYINLGYWEPGCSSLEEANEALADQLAQASGMGPGDHLLDVGFGLGAQDFFWWESRRPASITGIDLTPSHVAAAQERAVAEGLTESLSFSEGSATDLPFEAERFDRVTSLESALHYDPRTTFFAEAFRVLKPGGTLAIGDIIPLDLDGERSSTPRLAPQRKGSLSGGMPAANWVPRAVYAEQLEAAGFVDVEVRSIRDRVMEPWLEYWQHKLAEDSFKSSVSRLFYSQVKRSLTSDAGMKGELPALDFVIASARKPTA</sequence>
<dbReference type="PANTHER" id="PTHR44068">
    <property type="entry name" value="ZGC:194242"/>
    <property type="match status" value="1"/>
</dbReference>
<keyword evidence="3" id="KW-0489">Methyltransferase</keyword>
<reference evidence="3" key="2">
    <citation type="journal article" date="2004" name="J. Ind. Microbiol. Biotechnol.">
        <title>The erythromycin biosynthetic gene cluster of Aeromicrobium erythreum.</title>
        <authorList>
            <person name="Brikun I.A."/>
            <person name="Reeves A.R."/>
            <person name="Cernota W.H."/>
            <person name="Luu M.B."/>
            <person name="Weber J.M."/>
        </authorList>
    </citation>
    <scope>NUCLEOTIDE SEQUENCE</scope>
</reference>
<dbReference type="Proteomes" id="UP000067689">
    <property type="component" value="Chromosome"/>
</dbReference>
<dbReference type="KEGG" id="aer:AERYTH_15890"/>
<dbReference type="OrthoDB" id="9805171at2"/>
<feature type="domain" description="Methyltransferase type 11" evidence="2">
    <location>
        <begin position="85"/>
        <end position="184"/>
    </location>
</feature>